<accession>A0ABQ7DWK7</accession>
<gene>
    <name evidence="1" type="ORF">DY000_02029749</name>
</gene>
<evidence type="ECO:0000313" key="1">
    <source>
        <dbReference type="EMBL" id="KAF3582454.1"/>
    </source>
</evidence>
<proteinExistence type="predicted"/>
<sequence>MVKKEFIQHRERLILKSNPVAKRSVQPGMVATDRITRVEMGAGQLEYYRKHPSLSILEIVGDPIFDVYDAADHVFDGFEVIAKEDQVFVLGNQEEEDVSFGAAKYVQHEENVVPQVSLWRSCDMP</sequence>
<organism evidence="1 2">
    <name type="scientific">Brassica cretica</name>
    <name type="common">Mustard</name>
    <dbReference type="NCBI Taxonomy" id="69181"/>
    <lineage>
        <taxon>Eukaryota</taxon>
        <taxon>Viridiplantae</taxon>
        <taxon>Streptophyta</taxon>
        <taxon>Embryophyta</taxon>
        <taxon>Tracheophyta</taxon>
        <taxon>Spermatophyta</taxon>
        <taxon>Magnoliopsida</taxon>
        <taxon>eudicotyledons</taxon>
        <taxon>Gunneridae</taxon>
        <taxon>Pentapetalae</taxon>
        <taxon>rosids</taxon>
        <taxon>malvids</taxon>
        <taxon>Brassicales</taxon>
        <taxon>Brassicaceae</taxon>
        <taxon>Brassiceae</taxon>
        <taxon>Brassica</taxon>
    </lineage>
</organism>
<reference evidence="1 2" key="1">
    <citation type="journal article" date="2020" name="BMC Genomics">
        <title>Intraspecific diversification of the crop wild relative Brassica cretica Lam. using demographic model selection.</title>
        <authorList>
            <person name="Kioukis A."/>
            <person name="Michalopoulou V.A."/>
            <person name="Briers L."/>
            <person name="Pirintsos S."/>
            <person name="Studholme D.J."/>
            <person name="Pavlidis P."/>
            <person name="Sarris P.F."/>
        </authorList>
    </citation>
    <scope>NUCLEOTIDE SEQUENCE [LARGE SCALE GENOMIC DNA]</scope>
    <source>
        <strain evidence="2">cv. PFS-1207/04</strain>
    </source>
</reference>
<dbReference type="Proteomes" id="UP000266723">
    <property type="component" value="Unassembled WGS sequence"/>
</dbReference>
<name>A0ABQ7DWK7_BRACR</name>
<keyword evidence="2" id="KW-1185">Reference proteome</keyword>
<evidence type="ECO:0000313" key="2">
    <source>
        <dbReference type="Proteomes" id="UP000266723"/>
    </source>
</evidence>
<comment type="caution">
    <text evidence="1">The sequence shown here is derived from an EMBL/GenBank/DDBJ whole genome shotgun (WGS) entry which is preliminary data.</text>
</comment>
<dbReference type="EMBL" id="QGKV02000649">
    <property type="protein sequence ID" value="KAF3582454.1"/>
    <property type="molecule type" value="Genomic_DNA"/>
</dbReference>
<protein>
    <submittedName>
        <fullName evidence="1">Uncharacterized protein</fullName>
    </submittedName>
</protein>